<evidence type="ECO:0000256" key="1">
    <source>
        <dbReference type="ARBA" id="ARBA00004370"/>
    </source>
</evidence>
<keyword evidence="5 8" id="KW-0472">Membrane</keyword>
<evidence type="ECO:0000256" key="6">
    <source>
        <dbReference type="ARBA" id="ARBA00023239"/>
    </source>
</evidence>
<gene>
    <name evidence="10" type="ORF">HYH03_012879</name>
</gene>
<dbReference type="PANTHER" id="PTHR11920:SF335">
    <property type="entry name" value="GUANYLATE CYCLASE"/>
    <property type="match status" value="1"/>
</dbReference>
<proteinExistence type="predicted"/>
<dbReference type="SMART" id="SM00044">
    <property type="entry name" value="CYCc"/>
    <property type="match status" value="1"/>
</dbReference>
<dbReference type="InterPro" id="IPR001054">
    <property type="entry name" value="A/G_cyclase"/>
</dbReference>
<dbReference type="SUPFAM" id="SSF55073">
    <property type="entry name" value="Nucleotide cyclase"/>
    <property type="match status" value="1"/>
</dbReference>
<feature type="compositionally biased region" description="Low complexity" evidence="7">
    <location>
        <begin position="695"/>
        <end position="706"/>
    </location>
</feature>
<dbReference type="GO" id="GO:0007168">
    <property type="term" value="P:receptor guanylyl cyclase signaling pathway"/>
    <property type="evidence" value="ECO:0007669"/>
    <property type="project" value="TreeGrafter"/>
</dbReference>
<evidence type="ECO:0000256" key="8">
    <source>
        <dbReference type="SAM" id="Phobius"/>
    </source>
</evidence>
<evidence type="ECO:0000313" key="11">
    <source>
        <dbReference type="Proteomes" id="UP000612055"/>
    </source>
</evidence>
<dbReference type="PANTHER" id="PTHR11920">
    <property type="entry name" value="GUANYLYL CYCLASE"/>
    <property type="match status" value="1"/>
</dbReference>
<dbReference type="GO" id="GO:0000166">
    <property type="term" value="F:nucleotide binding"/>
    <property type="evidence" value="ECO:0007669"/>
    <property type="project" value="UniProtKB-KW"/>
</dbReference>
<dbReference type="GO" id="GO:0004383">
    <property type="term" value="F:guanylate cyclase activity"/>
    <property type="evidence" value="ECO:0007669"/>
    <property type="project" value="TreeGrafter"/>
</dbReference>
<dbReference type="EMBL" id="JAEHOE010000082">
    <property type="protein sequence ID" value="KAG2488560.1"/>
    <property type="molecule type" value="Genomic_DNA"/>
</dbReference>
<feature type="compositionally biased region" description="Low complexity" evidence="7">
    <location>
        <begin position="769"/>
        <end position="782"/>
    </location>
</feature>
<keyword evidence="3" id="KW-0547">Nucleotide-binding</keyword>
<dbReference type="AlphaFoldDB" id="A0A836BTP4"/>
<feature type="domain" description="Guanylate cyclase" evidence="9">
    <location>
        <begin position="408"/>
        <end position="545"/>
    </location>
</feature>
<feature type="compositionally biased region" description="Pro residues" evidence="7">
    <location>
        <begin position="603"/>
        <end position="622"/>
    </location>
</feature>
<comment type="caution">
    <text evidence="10">The sequence shown here is derived from an EMBL/GenBank/DDBJ whole genome shotgun (WGS) entry which is preliminary data.</text>
</comment>
<dbReference type="InterPro" id="IPR050401">
    <property type="entry name" value="Cyclic_nucleotide_synthase"/>
</dbReference>
<keyword evidence="11" id="KW-1185">Reference proteome</keyword>
<protein>
    <recommendedName>
        <fullName evidence="9">Guanylate cyclase domain-containing protein</fullName>
    </recommendedName>
</protein>
<dbReference type="InterPro" id="IPR029787">
    <property type="entry name" value="Nucleotide_cyclase"/>
</dbReference>
<evidence type="ECO:0000259" key="9">
    <source>
        <dbReference type="PROSITE" id="PS50125"/>
    </source>
</evidence>
<dbReference type="OrthoDB" id="534671at2759"/>
<feature type="region of interest" description="Disordered" evidence="7">
    <location>
        <begin position="603"/>
        <end position="791"/>
    </location>
</feature>
<dbReference type="PROSITE" id="PS50125">
    <property type="entry name" value="GUANYLATE_CYCLASE_2"/>
    <property type="match status" value="1"/>
</dbReference>
<keyword evidence="2 8" id="KW-0812">Transmembrane</keyword>
<keyword evidence="4 8" id="KW-1133">Transmembrane helix</keyword>
<dbReference type="Gene3D" id="3.30.70.1230">
    <property type="entry name" value="Nucleotide cyclase"/>
    <property type="match status" value="1"/>
</dbReference>
<evidence type="ECO:0000313" key="10">
    <source>
        <dbReference type="EMBL" id="KAG2488560.1"/>
    </source>
</evidence>
<evidence type="ECO:0000256" key="7">
    <source>
        <dbReference type="SAM" id="MobiDB-lite"/>
    </source>
</evidence>
<dbReference type="GO" id="GO:0004016">
    <property type="term" value="F:adenylate cyclase activity"/>
    <property type="evidence" value="ECO:0007669"/>
    <property type="project" value="TreeGrafter"/>
</dbReference>
<name>A0A836BTP4_9CHLO</name>
<accession>A0A836BTP4</accession>
<sequence length="791" mass="79795">MGATNARLAVVYWCKTTVRLGRRHPGLLLAPLLLTAACLAAGLAGVEVAANRAEQSARNDAAAAASQTAAALALAASTPLQAAAGLAILAGASPSLAEAAALLPTAADGLLREVPVGSLRQLVLAPSAVVAADYLPPPLKPSSASGGRLYGVGSSLVAAGAASRADVLSAVEARAPILVGPSLSGADQDLLLVAHHPVYVPYNSTDGTAADAPPGGLNCSAVLAAACYDPSSGLRLWGIASAVLSMRSLAGSGATCLKSLARMRYEYRLYARPVGSSDELLLASTGTGHWHNHVTALVNLAATDGRADGSAAAGGAASDPDGGNRKVANGEHVARLELAPESGSFRPSWERPLIVTVVCVSTALGALLFAVLLASYRHVDVMRAMLPEKVIQVLSTGSHYYADLDCVAVLYADVVRYTMGNSGPGAGGGGGLPSLEVVKMLNDVHSMYDSIMKKYGLVKIRRSGEAFLAVAGCPVPEEPVAAAARVGRCARDMVLATSRYRGEGGFRVQLRVGVHSGPAVAAVVGTKMPRFSLFGDVVDVAYLMEATSQPMAIHVSERAAQLLAMADDSMLQLQYRRPIQLHGQGTMQTAWIRLQALPEPLEYVPPPDARPAPPLPAPPPAPLAVSSQAEPHGMVPRGRRLSPSSAPAPDFPGRSSRSRKGLFGVPSRPPAPPLLEEGVDSDDDDTIHLAGVPPGAADRSTDAAAGAGAGGGAGAGAKAATAGSGGGSGVANGGAAGPAAPVAAAHTGLTNSSWYGSSLAPESSVGADGLTANGGATASGNGPLVTGRRSC</sequence>
<dbReference type="GO" id="GO:0001653">
    <property type="term" value="F:peptide receptor activity"/>
    <property type="evidence" value="ECO:0007669"/>
    <property type="project" value="TreeGrafter"/>
</dbReference>
<reference evidence="10" key="1">
    <citation type="journal article" date="2020" name="bioRxiv">
        <title>Comparative genomics of Chlamydomonas.</title>
        <authorList>
            <person name="Craig R.J."/>
            <person name="Hasan A.R."/>
            <person name="Ness R.W."/>
            <person name="Keightley P.D."/>
        </authorList>
    </citation>
    <scope>NUCLEOTIDE SEQUENCE</scope>
    <source>
        <strain evidence="10">CCAP 11/70</strain>
    </source>
</reference>
<dbReference type="Proteomes" id="UP000612055">
    <property type="component" value="Unassembled WGS sequence"/>
</dbReference>
<feature type="transmembrane region" description="Helical" evidence="8">
    <location>
        <begin position="353"/>
        <end position="376"/>
    </location>
</feature>
<evidence type="ECO:0000256" key="5">
    <source>
        <dbReference type="ARBA" id="ARBA00023136"/>
    </source>
</evidence>
<comment type="subcellular location">
    <subcellularLocation>
        <location evidence="1">Membrane</location>
    </subcellularLocation>
</comment>
<evidence type="ECO:0000256" key="3">
    <source>
        <dbReference type="ARBA" id="ARBA00022741"/>
    </source>
</evidence>
<keyword evidence="6" id="KW-0456">Lyase</keyword>
<dbReference type="CDD" id="cd07302">
    <property type="entry name" value="CHD"/>
    <property type="match status" value="1"/>
</dbReference>
<organism evidence="10 11">
    <name type="scientific">Edaphochlamys debaryana</name>
    <dbReference type="NCBI Taxonomy" id="47281"/>
    <lineage>
        <taxon>Eukaryota</taxon>
        <taxon>Viridiplantae</taxon>
        <taxon>Chlorophyta</taxon>
        <taxon>core chlorophytes</taxon>
        <taxon>Chlorophyceae</taxon>
        <taxon>CS clade</taxon>
        <taxon>Chlamydomonadales</taxon>
        <taxon>Chlamydomonadales incertae sedis</taxon>
        <taxon>Edaphochlamys</taxon>
    </lineage>
</organism>
<evidence type="ECO:0000256" key="2">
    <source>
        <dbReference type="ARBA" id="ARBA00022692"/>
    </source>
</evidence>
<dbReference type="Pfam" id="PF00211">
    <property type="entry name" value="Guanylate_cyc"/>
    <property type="match status" value="1"/>
</dbReference>
<feature type="compositionally biased region" description="Gly residues" evidence="7">
    <location>
        <begin position="723"/>
        <end position="736"/>
    </location>
</feature>
<dbReference type="GO" id="GO:0035556">
    <property type="term" value="P:intracellular signal transduction"/>
    <property type="evidence" value="ECO:0007669"/>
    <property type="project" value="InterPro"/>
</dbReference>
<dbReference type="GO" id="GO:0005886">
    <property type="term" value="C:plasma membrane"/>
    <property type="evidence" value="ECO:0007669"/>
    <property type="project" value="TreeGrafter"/>
</dbReference>
<evidence type="ECO:0000256" key="4">
    <source>
        <dbReference type="ARBA" id="ARBA00022989"/>
    </source>
</evidence>